<proteinExistence type="predicted"/>
<dbReference type="Proteomes" id="UP001319874">
    <property type="component" value="Chromosome 3"/>
</dbReference>
<dbReference type="EMBL" id="AP024957">
    <property type="protein sequence ID" value="BCZ84359.1"/>
    <property type="molecule type" value="Genomic_DNA"/>
</dbReference>
<gene>
    <name evidence="1" type="ORF">PTKU64_80340</name>
</gene>
<accession>A0ABN6JW32</accession>
<organism evidence="1 2">
    <name type="scientific">Paraburkholderia terrae</name>
    <dbReference type="NCBI Taxonomy" id="311230"/>
    <lineage>
        <taxon>Bacteria</taxon>
        <taxon>Pseudomonadati</taxon>
        <taxon>Pseudomonadota</taxon>
        <taxon>Betaproteobacteria</taxon>
        <taxon>Burkholderiales</taxon>
        <taxon>Burkholderiaceae</taxon>
        <taxon>Paraburkholderia</taxon>
    </lineage>
</organism>
<protein>
    <submittedName>
        <fullName evidence="1">Uncharacterized protein</fullName>
    </submittedName>
</protein>
<evidence type="ECO:0000313" key="2">
    <source>
        <dbReference type="Proteomes" id="UP001319874"/>
    </source>
</evidence>
<reference evidence="1 2" key="1">
    <citation type="journal article" date="2022" name="Front. Microbiol.">
        <title>Identification and characterization of a novel class of self-sufficient cytochrome P450 hydroxylase involved in cyclohexanecarboxylate degradation in Paraburkholderia terrae strain KU-64.</title>
        <authorList>
            <person name="Yamamoto T."/>
            <person name="Hasegawa Y."/>
            <person name="Iwaki H."/>
        </authorList>
    </citation>
    <scope>NUCLEOTIDE SEQUENCE [LARGE SCALE GENOMIC DNA]</scope>
    <source>
        <strain evidence="1 2">KU-64</strain>
    </source>
</reference>
<sequence length="210" mass="22195">MLKAGIVLVDPANAAVLRVIALQYNPETLTRSLQVQGVGADSGPHVDQLRLKGVAIETFKFDAEIDAADVLSDPGGNPTTVSNGIAPQLASLEMLIYPTTQQLAAADANARNGVLEIAPMDAPLALFVWSSNRIVPVRVTEFSITEEMFDSALNPIRAKVSLGLRVLSIDDLPYASSGGSIYLAYQQQKERLAQKAVGGSLAKLGITGIP</sequence>
<name>A0ABN6JW32_9BURK</name>
<evidence type="ECO:0000313" key="1">
    <source>
        <dbReference type="EMBL" id="BCZ84359.1"/>
    </source>
</evidence>
<keyword evidence="2" id="KW-1185">Reference proteome</keyword>